<name>A0A9Q1KIJ6_9CARY</name>
<dbReference type="InterPro" id="IPR023214">
    <property type="entry name" value="HAD_sf"/>
</dbReference>
<accession>A0A9Q1KIJ6</accession>
<dbReference type="Pfam" id="PF08282">
    <property type="entry name" value="Hydrolase_3"/>
    <property type="match status" value="1"/>
</dbReference>
<keyword evidence="5" id="KW-0255">Endonuclease</keyword>
<dbReference type="SUPFAM" id="SSF55486">
    <property type="entry name" value="Metalloproteases ('zincins'), catalytic domain"/>
    <property type="match status" value="1"/>
</dbReference>
<comment type="similarity">
    <text evidence="2">Belongs to the endoribonuclease YbeY family.</text>
</comment>
<evidence type="ECO:0000256" key="3">
    <source>
        <dbReference type="ARBA" id="ARBA00022722"/>
    </source>
</evidence>
<proteinExistence type="inferred from homology"/>
<dbReference type="PANTHER" id="PTHR46986">
    <property type="entry name" value="ENDORIBONUCLEASE YBEY, CHLOROPLASTIC"/>
    <property type="match status" value="1"/>
</dbReference>
<dbReference type="HAMAP" id="MF_00009">
    <property type="entry name" value="Endoribonucl_YbeY"/>
    <property type="match status" value="1"/>
</dbReference>
<protein>
    <recommendedName>
        <fullName evidence="10">Haloacid dehalogenase-like hydrolase family protein</fullName>
    </recommendedName>
</protein>
<dbReference type="Gene3D" id="3.40.50.1000">
    <property type="entry name" value="HAD superfamily/HAD-like"/>
    <property type="match status" value="1"/>
</dbReference>
<evidence type="ECO:0000256" key="5">
    <source>
        <dbReference type="ARBA" id="ARBA00022759"/>
    </source>
</evidence>
<dbReference type="InterPro" id="IPR023091">
    <property type="entry name" value="MetalPrtase_cat_dom_sf_prd"/>
</dbReference>
<evidence type="ECO:0000256" key="4">
    <source>
        <dbReference type="ARBA" id="ARBA00022723"/>
    </source>
</evidence>
<sequence>MLSHISHHLRCALLHPRTPLSSPSQPSMARVAARAFPFSLRPTLSNPSTARFIAFTPTQFRAHHSLKLSSIFGSRVAGGFGGGGEWRVLGGFGMRVSCVGRGGGERGYRRVRKRALKSTRKQKELELSVNILIEEGLPNDPEILSISEMLRLNAPMAMKSALEGLKDSEYKTRDTAINDVGGYETIELSVLLCNDEFIRKLNKEWRDEDHATDVLSMSQHIPELELPMLMLGDIVISVETAARQAEERGHTLLDEIRILLVHGLLHLLGFDHEISEEAEVEMEKEEELLLKKLGWKGKGLIKSAYDAENDGSPHVEKPDGRKKAVFDSIGRSSNIFSVIWMVRFWLKTNEVIIFLWLGFTNIFSSTLRCTLLNSKSQISPANANALREALSRGVQVIIATGKARTGAINILKSVDLVGADGVVSESSPGVFLQGLLVYGRQGREIFRRNLDPNFCRQAFVYSLEHQVPLVAFCGDRCLTLFDHPLVDSLHSVYHEPKAETVPSVEHLLAANEVQKLVFLDTAERVAATLRPHWSEATGDHAKVVQAVPDMLEIVPHGTSKGDGVKLLLDHLGATSKEVMAIGDGENDIEMLQLASLGVALSNGSERTKAVADVIGVSNDQDGVADAVYRYAF</sequence>
<dbReference type="GO" id="GO:0004222">
    <property type="term" value="F:metalloendopeptidase activity"/>
    <property type="evidence" value="ECO:0007669"/>
    <property type="project" value="InterPro"/>
</dbReference>
<dbReference type="NCBIfam" id="TIGR00043">
    <property type="entry name" value="rRNA maturation RNase YbeY"/>
    <property type="match status" value="1"/>
</dbReference>
<evidence type="ECO:0008006" key="10">
    <source>
        <dbReference type="Google" id="ProtNLM"/>
    </source>
</evidence>
<dbReference type="Pfam" id="PF02130">
    <property type="entry name" value="YbeY"/>
    <property type="match status" value="1"/>
</dbReference>
<dbReference type="InterPro" id="IPR020549">
    <property type="entry name" value="YbeY_CS"/>
</dbReference>
<dbReference type="NCBIfam" id="TIGR00099">
    <property type="entry name" value="Cof-subfamily"/>
    <property type="match status" value="1"/>
</dbReference>
<dbReference type="GO" id="GO:0006364">
    <property type="term" value="P:rRNA processing"/>
    <property type="evidence" value="ECO:0007669"/>
    <property type="project" value="InterPro"/>
</dbReference>
<dbReference type="GO" id="GO:0004519">
    <property type="term" value="F:endonuclease activity"/>
    <property type="evidence" value="ECO:0007669"/>
    <property type="project" value="UniProtKB-KW"/>
</dbReference>
<evidence type="ECO:0000313" key="8">
    <source>
        <dbReference type="EMBL" id="KAJ8443372.1"/>
    </source>
</evidence>
<dbReference type="InterPro" id="IPR002036">
    <property type="entry name" value="YbeY"/>
</dbReference>
<evidence type="ECO:0000256" key="6">
    <source>
        <dbReference type="ARBA" id="ARBA00022801"/>
    </source>
</evidence>
<dbReference type="InterPro" id="IPR000150">
    <property type="entry name" value="Cof"/>
</dbReference>
<comment type="caution">
    <text evidence="8">The sequence shown here is derived from an EMBL/GenBank/DDBJ whole genome shotgun (WGS) entry which is preliminary data.</text>
</comment>
<dbReference type="EMBL" id="JAKOGI010000120">
    <property type="protein sequence ID" value="KAJ8443372.1"/>
    <property type="molecule type" value="Genomic_DNA"/>
</dbReference>
<evidence type="ECO:0000256" key="7">
    <source>
        <dbReference type="ARBA" id="ARBA00022833"/>
    </source>
</evidence>
<evidence type="ECO:0000313" key="9">
    <source>
        <dbReference type="Proteomes" id="UP001153076"/>
    </source>
</evidence>
<reference evidence="8" key="1">
    <citation type="submission" date="2022-04" db="EMBL/GenBank/DDBJ databases">
        <title>Carnegiea gigantea Genome sequencing and assembly v2.</title>
        <authorList>
            <person name="Copetti D."/>
            <person name="Sanderson M.J."/>
            <person name="Burquez A."/>
            <person name="Wojciechowski M.F."/>
        </authorList>
    </citation>
    <scope>NUCLEOTIDE SEQUENCE</scope>
    <source>
        <strain evidence="8">SGP5-SGP5p</strain>
        <tissue evidence="8">Aerial part</tissue>
    </source>
</reference>
<dbReference type="Gene3D" id="3.30.1240.10">
    <property type="match status" value="1"/>
</dbReference>
<comment type="cofactor">
    <cofactor evidence="1">
        <name>Zn(2+)</name>
        <dbReference type="ChEBI" id="CHEBI:29105"/>
    </cofactor>
</comment>
<dbReference type="Proteomes" id="UP001153076">
    <property type="component" value="Unassembled WGS sequence"/>
</dbReference>
<dbReference type="GO" id="GO:0046872">
    <property type="term" value="F:metal ion binding"/>
    <property type="evidence" value="ECO:0007669"/>
    <property type="project" value="UniProtKB-KW"/>
</dbReference>
<keyword evidence="7" id="KW-0862">Zinc</keyword>
<keyword evidence="9" id="KW-1185">Reference proteome</keyword>
<dbReference type="PANTHER" id="PTHR46986:SF1">
    <property type="entry name" value="ENDORIBONUCLEASE YBEY, CHLOROPLASTIC"/>
    <property type="match status" value="1"/>
</dbReference>
<dbReference type="InterPro" id="IPR006379">
    <property type="entry name" value="HAD-SF_hydro_IIB"/>
</dbReference>
<dbReference type="NCBIfam" id="TIGR01484">
    <property type="entry name" value="HAD-SF-IIB"/>
    <property type="match status" value="1"/>
</dbReference>
<dbReference type="PROSITE" id="PS01306">
    <property type="entry name" value="UPF0054"/>
    <property type="match status" value="1"/>
</dbReference>
<evidence type="ECO:0000256" key="2">
    <source>
        <dbReference type="ARBA" id="ARBA00010875"/>
    </source>
</evidence>
<organism evidence="8 9">
    <name type="scientific">Carnegiea gigantea</name>
    <dbReference type="NCBI Taxonomy" id="171969"/>
    <lineage>
        <taxon>Eukaryota</taxon>
        <taxon>Viridiplantae</taxon>
        <taxon>Streptophyta</taxon>
        <taxon>Embryophyta</taxon>
        <taxon>Tracheophyta</taxon>
        <taxon>Spermatophyta</taxon>
        <taxon>Magnoliopsida</taxon>
        <taxon>eudicotyledons</taxon>
        <taxon>Gunneridae</taxon>
        <taxon>Pentapetalae</taxon>
        <taxon>Caryophyllales</taxon>
        <taxon>Cactineae</taxon>
        <taxon>Cactaceae</taxon>
        <taxon>Cactoideae</taxon>
        <taxon>Echinocereeae</taxon>
        <taxon>Carnegiea</taxon>
    </lineage>
</organism>
<keyword evidence="3" id="KW-0540">Nuclease</keyword>
<dbReference type="OrthoDB" id="27226at2759"/>
<gene>
    <name evidence="8" type="ORF">Cgig2_018805</name>
</gene>
<dbReference type="SUPFAM" id="SSF56784">
    <property type="entry name" value="HAD-like"/>
    <property type="match status" value="1"/>
</dbReference>
<dbReference type="Gene3D" id="3.40.390.30">
    <property type="entry name" value="Metalloproteases ('zincins'), catalytic domain"/>
    <property type="match status" value="1"/>
</dbReference>
<keyword evidence="6" id="KW-0378">Hydrolase</keyword>
<evidence type="ECO:0000256" key="1">
    <source>
        <dbReference type="ARBA" id="ARBA00001947"/>
    </source>
</evidence>
<dbReference type="PROSITE" id="PS01229">
    <property type="entry name" value="COF_2"/>
    <property type="match status" value="1"/>
</dbReference>
<keyword evidence="4" id="KW-0479">Metal-binding</keyword>
<dbReference type="AlphaFoldDB" id="A0A9Q1KIJ6"/>
<dbReference type="InterPro" id="IPR036412">
    <property type="entry name" value="HAD-like_sf"/>
</dbReference>